<reference evidence="2 3" key="1">
    <citation type="journal article" date="2020" name="Genome Biol. Evol.">
        <title>Comparative genomics of Sclerotiniaceae.</title>
        <authorList>
            <person name="Valero Jimenez C.A."/>
            <person name="Steentjes M."/>
            <person name="Scholten O.E."/>
            <person name="Van Kan J.A.L."/>
        </authorList>
    </citation>
    <scope>NUCLEOTIDE SEQUENCE [LARGE SCALE GENOMIC DNA]</scope>
    <source>
        <strain evidence="2 3">B1</strain>
    </source>
</reference>
<feature type="compositionally biased region" description="Polar residues" evidence="1">
    <location>
        <begin position="615"/>
        <end position="624"/>
    </location>
</feature>
<feature type="compositionally biased region" description="Low complexity" evidence="1">
    <location>
        <begin position="2169"/>
        <end position="2181"/>
    </location>
</feature>
<feature type="compositionally biased region" description="Polar residues" evidence="1">
    <location>
        <begin position="103"/>
        <end position="120"/>
    </location>
</feature>
<feature type="compositionally biased region" description="Polar residues" evidence="1">
    <location>
        <begin position="485"/>
        <end position="499"/>
    </location>
</feature>
<feature type="compositionally biased region" description="Polar residues" evidence="1">
    <location>
        <begin position="132"/>
        <end position="143"/>
    </location>
</feature>
<feature type="compositionally biased region" description="Basic and acidic residues" evidence="1">
    <location>
        <begin position="878"/>
        <end position="897"/>
    </location>
</feature>
<feature type="compositionally biased region" description="Polar residues" evidence="1">
    <location>
        <begin position="1958"/>
        <end position="1975"/>
    </location>
</feature>
<feature type="compositionally biased region" description="Polar residues" evidence="1">
    <location>
        <begin position="2338"/>
        <end position="2355"/>
    </location>
</feature>
<dbReference type="Proteomes" id="UP000783213">
    <property type="component" value="Unassembled WGS sequence"/>
</dbReference>
<feature type="compositionally biased region" description="Low complexity" evidence="1">
    <location>
        <begin position="792"/>
        <end position="802"/>
    </location>
</feature>
<feature type="compositionally biased region" description="Polar residues" evidence="1">
    <location>
        <begin position="151"/>
        <end position="162"/>
    </location>
</feature>
<protein>
    <recommendedName>
        <fullName evidence="4">SWI-SNF chromatin-remodeling complex protein</fullName>
    </recommendedName>
</protein>
<feature type="compositionally biased region" description="Basic and acidic residues" evidence="1">
    <location>
        <begin position="338"/>
        <end position="354"/>
    </location>
</feature>
<feature type="compositionally biased region" description="Low complexity" evidence="1">
    <location>
        <begin position="834"/>
        <end position="847"/>
    </location>
</feature>
<feature type="region of interest" description="Disordered" evidence="1">
    <location>
        <begin position="2259"/>
        <end position="2362"/>
    </location>
</feature>
<feature type="region of interest" description="Disordered" evidence="1">
    <location>
        <begin position="2077"/>
        <end position="2181"/>
    </location>
</feature>
<evidence type="ECO:0000313" key="3">
    <source>
        <dbReference type="Proteomes" id="UP000783213"/>
    </source>
</evidence>
<feature type="compositionally biased region" description="Polar residues" evidence="1">
    <location>
        <begin position="589"/>
        <end position="602"/>
    </location>
</feature>
<accession>A0ABQ7IUR3</accession>
<feature type="compositionally biased region" description="Acidic residues" evidence="1">
    <location>
        <begin position="904"/>
        <end position="914"/>
    </location>
</feature>
<feature type="region of interest" description="Disordered" evidence="1">
    <location>
        <begin position="744"/>
        <end position="991"/>
    </location>
</feature>
<keyword evidence="3" id="KW-1185">Reference proteome</keyword>
<feature type="compositionally biased region" description="Polar residues" evidence="1">
    <location>
        <begin position="1992"/>
        <end position="2001"/>
    </location>
</feature>
<feature type="compositionally biased region" description="Polar residues" evidence="1">
    <location>
        <begin position="1851"/>
        <end position="1911"/>
    </location>
</feature>
<organism evidence="2 3">
    <name type="scientific">Botrytis deweyae</name>
    <dbReference type="NCBI Taxonomy" id="2478750"/>
    <lineage>
        <taxon>Eukaryota</taxon>
        <taxon>Fungi</taxon>
        <taxon>Dikarya</taxon>
        <taxon>Ascomycota</taxon>
        <taxon>Pezizomycotina</taxon>
        <taxon>Leotiomycetes</taxon>
        <taxon>Helotiales</taxon>
        <taxon>Sclerotiniaceae</taxon>
        <taxon>Botrytis</taxon>
    </lineage>
</organism>
<dbReference type="RefSeq" id="XP_038812840.1">
    <property type="nucleotide sequence ID" value="XM_038950311.1"/>
</dbReference>
<feature type="region of interest" description="Disordered" evidence="1">
    <location>
        <begin position="1656"/>
        <end position="2049"/>
    </location>
</feature>
<feature type="compositionally biased region" description="Low complexity" evidence="1">
    <location>
        <begin position="1100"/>
        <end position="1111"/>
    </location>
</feature>
<evidence type="ECO:0000256" key="1">
    <source>
        <dbReference type="SAM" id="MobiDB-lite"/>
    </source>
</evidence>
<dbReference type="GeneID" id="62229465"/>
<feature type="compositionally biased region" description="Basic and acidic residues" evidence="1">
    <location>
        <begin position="1806"/>
        <end position="1821"/>
    </location>
</feature>
<feature type="compositionally biased region" description="Polar residues" evidence="1">
    <location>
        <begin position="1236"/>
        <end position="1249"/>
    </location>
</feature>
<name>A0ABQ7IUR3_9HELO</name>
<feature type="region of interest" description="Disordered" evidence="1">
    <location>
        <begin position="1078"/>
        <end position="1133"/>
    </location>
</feature>
<feature type="compositionally biased region" description="Basic and acidic residues" evidence="1">
    <location>
        <begin position="40"/>
        <end position="49"/>
    </location>
</feature>
<comment type="caution">
    <text evidence="2">The sequence shown here is derived from an EMBL/GenBank/DDBJ whole genome shotgun (WGS) entry which is preliminary data.</text>
</comment>
<proteinExistence type="predicted"/>
<feature type="compositionally biased region" description="Polar residues" evidence="1">
    <location>
        <begin position="1461"/>
        <end position="1477"/>
    </location>
</feature>
<feature type="compositionally biased region" description="Polar residues" evidence="1">
    <location>
        <begin position="1522"/>
        <end position="1551"/>
    </location>
</feature>
<feature type="compositionally biased region" description="Acidic residues" evidence="1">
    <location>
        <begin position="50"/>
        <end position="61"/>
    </location>
</feature>
<feature type="compositionally biased region" description="Polar residues" evidence="1">
    <location>
        <begin position="974"/>
        <end position="987"/>
    </location>
</feature>
<feature type="region of interest" description="Disordered" evidence="1">
    <location>
        <begin position="1296"/>
        <end position="1321"/>
    </location>
</feature>
<dbReference type="EMBL" id="RCSX01000005">
    <property type="protein sequence ID" value="KAF7934646.1"/>
    <property type="molecule type" value="Genomic_DNA"/>
</dbReference>
<feature type="region of interest" description="Disordered" evidence="1">
    <location>
        <begin position="1515"/>
        <end position="1571"/>
    </location>
</feature>
<evidence type="ECO:0008006" key="4">
    <source>
        <dbReference type="Google" id="ProtNLM"/>
    </source>
</evidence>
<feature type="region of interest" description="Disordered" evidence="1">
    <location>
        <begin position="1228"/>
        <end position="1249"/>
    </location>
</feature>
<feature type="region of interest" description="Disordered" evidence="1">
    <location>
        <begin position="1461"/>
        <end position="1485"/>
    </location>
</feature>
<feature type="compositionally biased region" description="Polar residues" evidence="1">
    <location>
        <begin position="207"/>
        <end position="245"/>
    </location>
</feature>
<feature type="compositionally biased region" description="Basic and acidic residues" evidence="1">
    <location>
        <begin position="2002"/>
        <end position="2016"/>
    </location>
</feature>
<sequence length="2466" mass="269279">MARPYINTSDKNGSLLNPTSGGSNTPISYRANVNRQKTKKWAEAKKIDYGGDDWGDDDGYDPYDAYGNELDPAPAPIAKPTGLRQPGQGLPSARGMSQDRSQKSYGNLPSASVGSPLNRRNSFEADDESRHFSNATIRQESPLPTSPPHSADSSTVAATRFSQMGVGGIKHTRDPSGPPTLHISTQQPSPTGLRKPSLSANPVPPESSFNNETISLPARTNTNDSSVLSVGSVNTPSDYGTSKDFSPSAVPAPLSMRPAPAPQSATIAAPTTKFPARKSSLSTMGVEAQRIYQRSHETLGQPFPTSSRPSPAPGSADRSATIPGASDIQPLPFIRPADIYRRVEEEKQERERASLDLVRPSMDSLRMEGSSDISHSPGQGAVRGRSSSDSLGPGNRGRFSFGDQGSDSGRRLMPILEPVKERKSEYGFDGFNANEIPSPAQEITNPPTEPKITSPILPDVHRISGFGSDFFSRSTNDSAPAPPTETISELPEQTSSGNSDPPGDTSLRSQPSFGFKSVVNQAFDRKDDNSVPPTPVSNTEGNVKRSDSESTGTIGISPIMSRGPSTTDNRDREMSTPAIMEQAEPISPRLQNIPNESDNQIVPPTFIPGHRRDISTPSPGNSPARTPDLGNASKRISMGEQAWISSASPTSPAEDAREDADPEPPRPTLDRDVSFRPQIPGGWQSYTTTATTSTVQPETPRSPSPQVPSDPVQALAIEDLTPTTTKHSLPESSLEAARVTLGVKSDSMPTPDPNGNVHSAMTPHPELIPSLEKASPEAQLQPDFVDQPNPPDSSSIPPIKDSLVYSEEPASETLLEPSTDFQPGTADEFKTDELLLPPLRPQVLPTLSTDTGPLDEENDRLRKDIVKSLSPRPSQSEQGHENLRERPISDNMEESRESTYLTDVYDDYWNDIGDEDHSSPIATSSPDKLQAEQAIPADMPEIRPLSSHRMSKQQARPPLPTRFSWEKSMDTVAPTDTNTPESPTNQADAPIERADAPIEGLQQMDPEPYMEKEVLEEVPHNNDHVERNIALGAGAVLLGGGAAAINQHTVSPESPPTVNVSLAQEKEQPQFASYPIVPTPENEHPAYGSTLDLSTDPLGSNPHSASSSPNPFIAREPSPSRRESATSPRTSSMGKILTFKEIVGMKEVHERVHAFDETRERFAAMDSGIHEWIFALKAEQPEHADVNECYGGFRTTVPTGSTRRNTRSGSAALQSPYYQQYLNASAPSQASVPASRTGQTGPSGIQQGFSPAHAKITTQQVQAKGKEFLHTAGIFGGKAGKAGFQAGKGLLAKGKNRLRAAGSSDKTSPPPKSRNPDRSSWGLALNLSRATGRTDPVRNAEQNILSEPTRHSQISTSSDVLTPIGMVGIPPTSDEEAQAGHAEEMNLVTRDTAGEILAPDKTDEQYVLNPPAPISKYELTWDPFDTAQFADSNYFTNDKQTNQHLIKDDCVSNSLSVLPRSAQSISDDTASNNAQRENLNRRNSAAAASVIGGYTVQGRAELESSTRVPISMINRPRGASLDQATTSDHFSRPTIGSVQTPLSTQPTNQTIAAPEEQGRQPSSKTLPPIRRTSKFGFEFGSRRPQTRFPISDDEDEFEIESNGGTQDAVTSNAAEVKENLVPQQNSHADVAIADIVRDPKANLPISPQPRFSVFPRVADPFVQRSPTQDMGRSNPAIRHNRQDSWNSVSKNSRSRRGSTSDKQFVQPRDSNAPPLIPALPFETPPSSTQRYPELFGGPVTEIRSDPDMPGGYHQAPPSRTEPFPSYHRADELPGARPLESSNEPTAHRRRRSSDLVNRGINLVRSLSRERRSSVSKEEKKYPINTSASSPMRDDRQKRRGSGFWGTFDISGEQSSNSGRESMVAQHSGSQSNFMSSQHDSPQTPKSFLNPNSTLETSHSNMFGRSTTTMGKTLQKDEKRSRLSGLSGLFTRSPKGDGSVLFKPKRATTDLSSFGPRTGTLSSPQFEDHSIQSTNMGHKRRPSQPLNFLSKLGPSTSLQKTETPSRQDSKLHLEPRPRRPSVSGLLTGMLRKRSNTLEKDSERNEDDGRKPVVVPVARMYSDLGAESLEVLPDAIATPAQRLRKKDQEQEQTRSSSKSDGNKQDYSHPRSHHHPRWYDTPPRLPEPQYDSVPIPDGYNLVRGDGTTPTPTNYDPRGINKFNRPSLGEDLPNSSQQYSVPSPVSPLAYSGSSILHHSPPLHQNFSPERRLINLPSIDTHRSPLISSIRTDLPSDEDILARSPAREQPGQQRPFQLALPHSSDAHDQYYRSSTPPVHPFKDEHLVSRSPTSVPLPMGEFSPSYENIDIDRFPLPPSPSQQNPDWHRNRNLSVATDDDLRRSSTGRSLVSAVSQISDSPSPQPHRVSVMDDKLYVDCDDDMKHHGDKFSNPVSRLLSEDADLGDRYSERKEENEVAMRGGEGVADINEREISEYIHHHDVVNKITHAKEDKLQMSATSYPGMEWNPYVDE</sequence>
<feature type="region of interest" description="Disordered" evidence="1">
    <location>
        <begin position="428"/>
        <end position="712"/>
    </location>
</feature>
<gene>
    <name evidence="2" type="ORF">EAE98_002691</name>
</gene>
<feature type="region of interest" description="Disordered" evidence="1">
    <location>
        <begin position="1"/>
        <end position="414"/>
    </location>
</feature>
<feature type="compositionally biased region" description="Basic and acidic residues" evidence="1">
    <location>
        <begin position="2034"/>
        <end position="2049"/>
    </location>
</feature>
<evidence type="ECO:0000313" key="2">
    <source>
        <dbReference type="EMBL" id="KAF7934646.1"/>
    </source>
</evidence>
<feature type="compositionally biased region" description="Polar residues" evidence="1">
    <location>
        <begin position="1"/>
        <end position="35"/>
    </location>
</feature>